<evidence type="ECO:0000313" key="4">
    <source>
        <dbReference type="EMBL" id="KAE9383768.1"/>
    </source>
</evidence>
<dbReference type="PROSITE" id="PS00796">
    <property type="entry name" value="1433_1"/>
    <property type="match status" value="1"/>
</dbReference>
<evidence type="ECO:0000313" key="5">
    <source>
        <dbReference type="Proteomes" id="UP000799118"/>
    </source>
</evidence>
<dbReference type="SUPFAM" id="SSF48445">
    <property type="entry name" value="14-3-3 protein"/>
    <property type="match status" value="1"/>
</dbReference>
<gene>
    <name evidence="4" type="ORF">BT96DRAFT_741100</name>
</gene>
<feature type="non-terminal residue" evidence="4">
    <location>
        <position position="69"/>
    </location>
</feature>
<dbReference type="InterPro" id="IPR023409">
    <property type="entry name" value="14-3-3_CS"/>
</dbReference>
<dbReference type="Pfam" id="PF00244">
    <property type="entry name" value="14-3-3"/>
    <property type="match status" value="1"/>
</dbReference>
<name>A0A6A4GEA3_9AGAR</name>
<evidence type="ECO:0000256" key="1">
    <source>
        <dbReference type="ARBA" id="ARBA00006141"/>
    </source>
</evidence>
<feature type="non-terminal residue" evidence="4">
    <location>
        <position position="1"/>
    </location>
</feature>
<dbReference type="InterPro" id="IPR023410">
    <property type="entry name" value="14-3-3_domain"/>
</dbReference>
<organism evidence="4 5">
    <name type="scientific">Gymnopus androsaceus JB14</name>
    <dbReference type="NCBI Taxonomy" id="1447944"/>
    <lineage>
        <taxon>Eukaryota</taxon>
        <taxon>Fungi</taxon>
        <taxon>Dikarya</taxon>
        <taxon>Basidiomycota</taxon>
        <taxon>Agaricomycotina</taxon>
        <taxon>Agaricomycetes</taxon>
        <taxon>Agaricomycetidae</taxon>
        <taxon>Agaricales</taxon>
        <taxon>Marasmiineae</taxon>
        <taxon>Omphalotaceae</taxon>
        <taxon>Gymnopus</taxon>
    </lineage>
</organism>
<dbReference type="EMBL" id="ML770334">
    <property type="protein sequence ID" value="KAE9383768.1"/>
    <property type="molecule type" value="Genomic_DNA"/>
</dbReference>
<protein>
    <submittedName>
        <fullName evidence="4">14-3-3 protein</fullName>
    </submittedName>
</protein>
<dbReference type="InterPro" id="IPR036815">
    <property type="entry name" value="14-3-3_dom_sf"/>
</dbReference>
<feature type="region of interest" description="Disordered" evidence="2">
    <location>
        <begin position="49"/>
        <end position="69"/>
    </location>
</feature>
<keyword evidence="5" id="KW-1185">Reference proteome</keyword>
<dbReference type="InterPro" id="IPR000308">
    <property type="entry name" value="14-3-3"/>
</dbReference>
<comment type="similarity">
    <text evidence="1">Belongs to the 14-3-3 family.</text>
</comment>
<dbReference type="Proteomes" id="UP000799118">
    <property type="component" value="Unassembled WGS sequence"/>
</dbReference>
<feature type="domain" description="14-3-3" evidence="3">
    <location>
        <begin position="1"/>
        <end position="69"/>
    </location>
</feature>
<dbReference type="OrthoDB" id="10260625at2759"/>
<evidence type="ECO:0000256" key="2">
    <source>
        <dbReference type="SAM" id="MobiDB-lite"/>
    </source>
</evidence>
<dbReference type="Gene3D" id="1.20.190.20">
    <property type="entry name" value="14-3-3 domain"/>
    <property type="match status" value="1"/>
</dbReference>
<evidence type="ECO:0000259" key="3">
    <source>
        <dbReference type="Pfam" id="PF00244"/>
    </source>
</evidence>
<dbReference type="PRINTS" id="PR00305">
    <property type="entry name" value="1433ZETA"/>
</dbReference>
<dbReference type="AlphaFoldDB" id="A0A6A4GEA3"/>
<dbReference type="PANTHER" id="PTHR18860">
    <property type="entry name" value="14-3-3 PROTEIN"/>
    <property type="match status" value="1"/>
</dbReference>
<sequence length="69" mass="7784">EIVENMKRMASSDQEFTVEERNLLSVAYKNVIGACRASWRIVSSVEQKEESKGNEAQVSMVKGYGEKVE</sequence>
<reference evidence="4" key="1">
    <citation type="journal article" date="2019" name="Environ. Microbiol.">
        <title>Fungal ecological strategies reflected in gene transcription - a case study of two litter decomposers.</title>
        <authorList>
            <person name="Barbi F."/>
            <person name="Kohler A."/>
            <person name="Barry K."/>
            <person name="Baskaran P."/>
            <person name="Daum C."/>
            <person name="Fauchery L."/>
            <person name="Ihrmark K."/>
            <person name="Kuo A."/>
            <person name="LaButti K."/>
            <person name="Lipzen A."/>
            <person name="Morin E."/>
            <person name="Grigoriev I.V."/>
            <person name="Henrissat B."/>
            <person name="Lindahl B."/>
            <person name="Martin F."/>
        </authorList>
    </citation>
    <scope>NUCLEOTIDE SEQUENCE</scope>
    <source>
        <strain evidence="4">JB14</strain>
    </source>
</reference>
<accession>A0A6A4GEA3</accession>
<proteinExistence type="inferred from homology"/>